<dbReference type="STRING" id="1618023.UH38_06525"/>
<evidence type="ECO:0000313" key="2">
    <source>
        <dbReference type="EMBL" id="KJH72425.1"/>
    </source>
</evidence>
<dbReference type="EMBL" id="JYON01000005">
    <property type="protein sequence ID" value="KJH72425.1"/>
    <property type="molecule type" value="Genomic_DNA"/>
</dbReference>
<feature type="transmembrane region" description="Helical" evidence="1">
    <location>
        <begin position="440"/>
        <end position="463"/>
    </location>
</feature>
<evidence type="ECO:0000313" key="3">
    <source>
        <dbReference type="Proteomes" id="UP000032452"/>
    </source>
</evidence>
<feature type="transmembrane region" description="Helical" evidence="1">
    <location>
        <begin position="470"/>
        <end position="492"/>
    </location>
</feature>
<feature type="transmembrane region" description="Helical" evidence="1">
    <location>
        <begin position="408"/>
        <end position="428"/>
    </location>
</feature>
<organism evidence="2 3">
    <name type="scientific">Aliterella atlantica CENA595</name>
    <dbReference type="NCBI Taxonomy" id="1618023"/>
    <lineage>
        <taxon>Bacteria</taxon>
        <taxon>Bacillati</taxon>
        <taxon>Cyanobacteriota</taxon>
        <taxon>Cyanophyceae</taxon>
        <taxon>Chroococcidiopsidales</taxon>
        <taxon>Aliterellaceae</taxon>
        <taxon>Aliterella</taxon>
    </lineage>
</organism>
<feature type="transmembrane region" description="Helical" evidence="1">
    <location>
        <begin position="275"/>
        <end position="301"/>
    </location>
</feature>
<feature type="transmembrane region" description="Helical" evidence="1">
    <location>
        <begin position="98"/>
        <end position="119"/>
    </location>
</feature>
<feature type="transmembrane region" description="Helical" evidence="1">
    <location>
        <begin position="351"/>
        <end position="371"/>
    </location>
</feature>
<feature type="transmembrane region" description="Helical" evidence="1">
    <location>
        <begin position="187"/>
        <end position="206"/>
    </location>
</feature>
<accession>A0A0D8ZUM6</accession>
<dbReference type="RefSeq" id="WP_045053844.1">
    <property type="nucleotide sequence ID" value="NZ_CAWMDP010000032.1"/>
</dbReference>
<proteinExistence type="predicted"/>
<protein>
    <submittedName>
        <fullName evidence="2">Uncharacterized protein</fullName>
    </submittedName>
</protein>
<evidence type="ECO:0000256" key="1">
    <source>
        <dbReference type="SAM" id="Phobius"/>
    </source>
</evidence>
<feature type="transmembrane region" description="Helical" evidence="1">
    <location>
        <begin position="29"/>
        <end position="49"/>
    </location>
</feature>
<name>A0A0D8ZUM6_9CYAN</name>
<keyword evidence="1" id="KW-0472">Membrane</keyword>
<keyword evidence="3" id="KW-1185">Reference proteome</keyword>
<dbReference type="PATRIC" id="fig|1618023.3.peg.2788"/>
<dbReference type="AlphaFoldDB" id="A0A0D8ZUM6"/>
<feature type="transmembrane region" description="Helical" evidence="1">
    <location>
        <begin position="154"/>
        <end position="175"/>
    </location>
</feature>
<keyword evidence="1" id="KW-1133">Transmembrane helix</keyword>
<reference evidence="2 3" key="1">
    <citation type="submission" date="2015-02" db="EMBL/GenBank/DDBJ databases">
        <title>Draft genome of a novel marine cyanobacterium (Chroococcales) isolated from South Atlantic Ocean.</title>
        <authorList>
            <person name="Rigonato J."/>
            <person name="Alvarenga D.O."/>
            <person name="Branco L.H."/>
            <person name="Varani A.M."/>
            <person name="Brandini F.P."/>
            <person name="Fiore M.F."/>
        </authorList>
    </citation>
    <scope>NUCLEOTIDE SEQUENCE [LARGE SCALE GENOMIC DNA]</scope>
    <source>
        <strain evidence="2 3">CENA595</strain>
    </source>
</reference>
<dbReference type="OrthoDB" id="458286at2"/>
<sequence>MKLGWLYPVGDWNPQLLRELKGRLKPRNLIISAAISLLGQFVLYMSYVVQIPQLRADGSLPMSDKYCTGGSEYSYYHKCLADAAGNLLVDWQKWSLDLFLALSLIGIFGLLVAGTYLLINDLAQEERRGTLNFIRLSPQSAQSILLGKILGVPILLYLIAISAVPLHLWSGLAAGIPVGRIFSFDGILGLSCLFFYSLSLLFGLVSSALGGFQAWLGSGTVLGFLWIAAIKPVINNSLDWISIFSPVLILQYLIAATGIESTNSFSYLNIEQLHWFFLPVGLGMVGLGSALILNYSLWTYWCWQALNRRFHNPSKTIFSKRQSYLIVAGVEVTIIGFAFSENYNRLLEDNFGILLLYNFLLFLGLVVALTPQKQALQDWARYRKQRQRKNLLSSSLVRDLIWGEKSPVIVTIALNLAIASTMLVPWIFTQLDGRDWLPALTNLAISASLILVYAAIAQLVVFMRTQKQGLWIIGALAALVILPPVILGLLAIEPSQAPLLWLFTAFPYAAIKYTSISSTFLALLGQFSVLALCTLQISRQVKIAGESASKALLAGTK</sequence>
<feature type="transmembrane region" description="Helical" evidence="1">
    <location>
        <begin position="512"/>
        <end position="533"/>
    </location>
</feature>
<gene>
    <name evidence="2" type="ORF">UH38_06525</name>
</gene>
<feature type="transmembrane region" description="Helical" evidence="1">
    <location>
        <begin position="212"/>
        <end position="230"/>
    </location>
</feature>
<comment type="caution">
    <text evidence="2">The sequence shown here is derived from an EMBL/GenBank/DDBJ whole genome shotgun (WGS) entry which is preliminary data.</text>
</comment>
<feature type="transmembrane region" description="Helical" evidence="1">
    <location>
        <begin position="322"/>
        <end position="339"/>
    </location>
</feature>
<keyword evidence="1" id="KW-0812">Transmembrane</keyword>
<dbReference type="Proteomes" id="UP000032452">
    <property type="component" value="Unassembled WGS sequence"/>
</dbReference>